<gene>
    <name evidence="1" type="ORF">H8F01_16775</name>
</gene>
<dbReference type="RefSeq" id="WP_187056196.1">
    <property type="nucleotide sequence ID" value="NZ_CP060412.1"/>
</dbReference>
<evidence type="ECO:0000313" key="2">
    <source>
        <dbReference type="Proteomes" id="UP000515873"/>
    </source>
</evidence>
<accession>A0A7G8Q1R6</accession>
<sequence length="95" mass="10439">MTAFNEHDVTLHTPTPAGFAFIPREGKHLFRIADDVNLSDLHSHLSCMLRGMQEIAEDGVADGISSDVAWLMSGLLEQARAIAEELEVPLRRATP</sequence>
<reference evidence="1 2" key="1">
    <citation type="submission" date="2020-08" db="EMBL/GenBank/DDBJ databases">
        <title>Dyella sp. G9 isolated from forest soil.</title>
        <authorList>
            <person name="Fu J."/>
            <person name="Qiu L."/>
        </authorList>
    </citation>
    <scope>NUCLEOTIDE SEQUENCE [LARGE SCALE GENOMIC DNA]</scope>
    <source>
        <strain evidence="1 2">G9</strain>
    </source>
</reference>
<dbReference type="AlphaFoldDB" id="A0A7G8Q1R6"/>
<dbReference type="EMBL" id="CP060412">
    <property type="protein sequence ID" value="QNK00724.1"/>
    <property type="molecule type" value="Genomic_DNA"/>
</dbReference>
<evidence type="ECO:0008006" key="3">
    <source>
        <dbReference type="Google" id="ProtNLM"/>
    </source>
</evidence>
<keyword evidence="2" id="KW-1185">Reference proteome</keyword>
<protein>
    <recommendedName>
        <fullName evidence="3">DUF3077 domain-containing protein</fullName>
    </recommendedName>
</protein>
<dbReference type="Proteomes" id="UP000515873">
    <property type="component" value="Chromosome"/>
</dbReference>
<organism evidence="1 2">
    <name type="scientific">Dyella telluris</name>
    <dbReference type="NCBI Taxonomy" id="2763498"/>
    <lineage>
        <taxon>Bacteria</taxon>
        <taxon>Pseudomonadati</taxon>
        <taxon>Pseudomonadota</taxon>
        <taxon>Gammaproteobacteria</taxon>
        <taxon>Lysobacterales</taxon>
        <taxon>Rhodanobacteraceae</taxon>
        <taxon>Dyella</taxon>
    </lineage>
</organism>
<evidence type="ECO:0000313" key="1">
    <source>
        <dbReference type="EMBL" id="QNK00724.1"/>
    </source>
</evidence>
<name>A0A7G8Q1R6_9GAMM</name>
<proteinExistence type="predicted"/>
<dbReference type="KEGG" id="dtl:H8F01_16775"/>